<reference evidence="4 5" key="1">
    <citation type="submission" date="2019-09" db="EMBL/GenBank/DDBJ databases">
        <title>Complete genome sequence of Arachidicoccus sp. B3-10 isolated from apple orchard soil.</title>
        <authorList>
            <person name="Kim H.S."/>
            <person name="Han K.-I."/>
            <person name="Suh M.K."/>
            <person name="Lee K.C."/>
            <person name="Eom M.K."/>
            <person name="Kim J.-S."/>
            <person name="Kang S.W."/>
            <person name="Sin Y."/>
            <person name="Lee J.-S."/>
        </authorList>
    </citation>
    <scope>NUCLEOTIDE SEQUENCE [LARGE SCALE GENOMIC DNA]</scope>
    <source>
        <strain evidence="4 5">B3-10</strain>
    </source>
</reference>
<dbReference type="InterPro" id="IPR006638">
    <property type="entry name" value="Elp3/MiaA/NifB-like_rSAM"/>
</dbReference>
<dbReference type="GO" id="GO:0051539">
    <property type="term" value="F:4 iron, 4 sulfur cluster binding"/>
    <property type="evidence" value="ECO:0007669"/>
    <property type="project" value="UniProtKB-UniRule"/>
</dbReference>
<dbReference type="AlphaFoldDB" id="A0A5P2G233"/>
<dbReference type="KEGG" id="arac:E0W69_012920"/>
<evidence type="ECO:0000259" key="3">
    <source>
        <dbReference type="PROSITE" id="PS51918"/>
    </source>
</evidence>
<dbReference type="SFLD" id="SFLDF00288">
    <property type="entry name" value="HemN-like__clustered_with_nucl"/>
    <property type="match status" value="1"/>
</dbReference>
<dbReference type="RefSeq" id="WP_131330468.1">
    <property type="nucleotide sequence ID" value="NZ_CP044016.1"/>
</dbReference>
<dbReference type="SUPFAM" id="SSF102114">
    <property type="entry name" value="Radical SAM enzymes"/>
    <property type="match status" value="1"/>
</dbReference>
<dbReference type="SFLD" id="SFLDS00029">
    <property type="entry name" value="Radical_SAM"/>
    <property type="match status" value="1"/>
</dbReference>
<dbReference type="SFLD" id="SFLDG01065">
    <property type="entry name" value="anaerobic_coproporphyrinogen-I"/>
    <property type="match status" value="1"/>
</dbReference>
<dbReference type="InterPro" id="IPR058240">
    <property type="entry name" value="rSAM_sf"/>
</dbReference>
<dbReference type="EMBL" id="CP044016">
    <property type="protein sequence ID" value="QES89525.1"/>
    <property type="molecule type" value="Genomic_DNA"/>
</dbReference>
<dbReference type="SFLD" id="SFLDF00562">
    <property type="entry name" value="HemN-like__clustered_with_heat"/>
    <property type="match status" value="1"/>
</dbReference>
<proteinExistence type="inferred from homology"/>
<keyword evidence="2" id="KW-0963">Cytoplasm</keyword>
<comment type="similarity">
    <text evidence="1">Belongs to the anaerobic coproporphyrinogen-III oxidase family. HemW subfamily.</text>
</comment>
<dbReference type="GO" id="GO:0005737">
    <property type="term" value="C:cytoplasm"/>
    <property type="evidence" value="ECO:0007669"/>
    <property type="project" value="UniProtKB-SubCell"/>
</dbReference>
<dbReference type="Pfam" id="PF04055">
    <property type="entry name" value="Radical_SAM"/>
    <property type="match status" value="1"/>
</dbReference>
<keyword evidence="2" id="KW-0411">Iron-sulfur</keyword>
<dbReference type="PROSITE" id="PS51918">
    <property type="entry name" value="RADICAL_SAM"/>
    <property type="match status" value="1"/>
</dbReference>
<comment type="subcellular location">
    <subcellularLocation>
        <location evidence="2">Cytoplasm</location>
    </subcellularLocation>
</comment>
<comment type="function">
    <text evidence="2">Probably acts as a heme chaperone, transferring heme to an unknown acceptor. Binds one molecule of heme per monomer, possibly covalently. Binds 1 [4Fe-4S] cluster. The cluster is coordinated with 3 cysteines and an exchangeable S-adenosyl-L-methionine.</text>
</comment>
<keyword evidence="2" id="KW-0143">Chaperone</keyword>
<dbReference type="SMART" id="SM00729">
    <property type="entry name" value="Elp3"/>
    <property type="match status" value="1"/>
</dbReference>
<keyword evidence="2" id="KW-0479">Metal-binding</keyword>
<name>A0A5P2G233_9BACT</name>
<accession>A0A5P2G233</accession>
<dbReference type="NCBIfam" id="TIGR00539">
    <property type="entry name" value="hemN_rel"/>
    <property type="match status" value="1"/>
</dbReference>
<sequence>MASIYIHIPYCKKACYYCNFHFSTTLHSMSEMILSICKEIQLRSTYLPKNEIIESIYFGGGTPSLLNDEQLSEILQTVRNQYNIAENAEVTLEANPDDIQKNKLAFWKSIGINRFSLGVQSFQNEDLVWMNRAHNSQQSLQSIKDIQEAGFENITIDLIYGTPTLSDENWEKNIETAIQLNIPHLSCYALTVEEGTALDKMIAQHKKENTDPDKQARHFEYLMQRLKTAGFDHYEVSNFGKPGFHSRHNSAYWQGKKYIGIGPSAHSFNGNSRQWNIANNAKYIQTLSNNEIPFEIENLTPHQQLEEYIMTSLRTMEGLNLQLITENWGENSVQRIEKLAKKFLDNELMIKQNGYLILTDKGFLLADGIAADFF</sequence>
<gene>
    <name evidence="4" type="primary">hemW</name>
    <name evidence="4" type="ORF">E0W69_012920</name>
</gene>
<keyword evidence="2" id="KW-0408">Iron</keyword>
<organism evidence="4 5">
    <name type="scientific">Rhizosphaericola mali</name>
    <dbReference type="NCBI Taxonomy" id="2545455"/>
    <lineage>
        <taxon>Bacteria</taxon>
        <taxon>Pseudomonadati</taxon>
        <taxon>Bacteroidota</taxon>
        <taxon>Chitinophagia</taxon>
        <taxon>Chitinophagales</taxon>
        <taxon>Chitinophagaceae</taxon>
        <taxon>Rhizosphaericola</taxon>
    </lineage>
</organism>
<dbReference type="InterPro" id="IPR007197">
    <property type="entry name" value="rSAM"/>
</dbReference>
<dbReference type="GO" id="GO:0006779">
    <property type="term" value="P:porphyrin-containing compound biosynthetic process"/>
    <property type="evidence" value="ECO:0007669"/>
    <property type="project" value="InterPro"/>
</dbReference>
<dbReference type="InterPro" id="IPR010723">
    <property type="entry name" value="HemN_C"/>
</dbReference>
<evidence type="ECO:0000256" key="1">
    <source>
        <dbReference type="ARBA" id="ARBA00006100"/>
    </source>
</evidence>
<dbReference type="PANTHER" id="PTHR13932">
    <property type="entry name" value="COPROPORPHYRINIGEN III OXIDASE"/>
    <property type="match status" value="1"/>
</dbReference>
<evidence type="ECO:0000313" key="4">
    <source>
        <dbReference type="EMBL" id="QES89525.1"/>
    </source>
</evidence>
<dbReference type="Proteomes" id="UP000292424">
    <property type="component" value="Chromosome"/>
</dbReference>
<keyword evidence="2" id="KW-0949">S-adenosyl-L-methionine</keyword>
<dbReference type="GO" id="GO:0046872">
    <property type="term" value="F:metal ion binding"/>
    <property type="evidence" value="ECO:0007669"/>
    <property type="project" value="UniProtKB-UniRule"/>
</dbReference>
<keyword evidence="2" id="KW-0349">Heme</keyword>
<keyword evidence="2" id="KW-0004">4Fe-4S</keyword>
<dbReference type="InterPro" id="IPR023404">
    <property type="entry name" value="rSAM_horseshoe"/>
</dbReference>
<keyword evidence="5" id="KW-1185">Reference proteome</keyword>
<dbReference type="InterPro" id="IPR034505">
    <property type="entry name" value="Coproporphyrinogen-III_oxidase"/>
</dbReference>
<dbReference type="PANTHER" id="PTHR13932:SF5">
    <property type="entry name" value="RADICAL S-ADENOSYL METHIONINE DOMAIN-CONTAINING PROTEIN 1, MITOCHONDRIAL"/>
    <property type="match status" value="1"/>
</dbReference>
<evidence type="ECO:0000313" key="5">
    <source>
        <dbReference type="Proteomes" id="UP000292424"/>
    </source>
</evidence>
<dbReference type="OrthoDB" id="9808022at2"/>
<dbReference type="InterPro" id="IPR004559">
    <property type="entry name" value="HemW-like"/>
</dbReference>
<evidence type="ECO:0000256" key="2">
    <source>
        <dbReference type="RuleBase" id="RU364116"/>
    </source>
</evidence>
<dbReference type="Gene3D" id="3.80.30.20">
    <property type="entry name" value="tm_1862 like domain"/>
    <property type="match status" value="1"/>
</dbReference>
<protein>
    <recommendedName>
        <fullName evidence="2">Heme chaperone HemW</fullName>
    </recommendedName>
</protein>
<dbReference type="Pfam" id="PF06969">
    <property type="entry name" value="HemN_C"/>
    <property type="match status" value="1"/>
</dbReference>
<feature type="domain" description="Radical SAM core" evidence="3">
    <location>
        <begin position="1"/>
        <end position="232"/>
    </location>
</feature>
<dbReference type="GO" id="GO:0004109">
    <property type="term" value="F:coproporphyrinogen oxidase activity"/>
    <property type="evidence" value="ECO:0007669"/>
    <property type="project" value="InterPro"/>
</dbReference>